<evidence type="ECO:0000256" key="1">
    <source>
        <dbReference type="ARBA" id="ARBA00001946"/>
    </source>
</evidence>
<dbReference type="AlphaFoldDB" id="A0A3M7S0X2"/>
<dbReference type="InterPro" id="IPR045229">
    <property type="entry name" value="TPP_enz"/>
</dbReference>
<organism evidence="14 15">
    <name type="scientific">Brachionus plicatilis</name>
    <name type="common">Marine rotifer</name>
    <name type="synonym">Brachionus muelleri</name>
    <dbReference type="NCBI Taxonomy" id="10195"/>
    <lineage>
        <taxon>Eukaryota</taxon>
        <taxon>Metazoa</taxon>
        <taxon>Spiralia</taxon>
        <taxon>Gnathifera</taxon>
        <taxon>Rotifera</taxon>
        <taxon>Eurotatoria</taxon>
        <taxon>Monogononta</taxon>
        <taxon>Pseudotrocha</taxon>
        <taxon>Ploima</taxon>
        <taxon>Brachionidae</taxon>
        <taxon>Brachionus</taxon>
    </lineage>
</organism>
<gene>
    <name evidence="14" type="ORF">BpHYR1_004923</name>
</gene>
<keyword evidence="15" id="KW-1185">Reference proteome</keyword>
<evidence type="ECO:0000256" key="4">
    <source>
        <dbReference type="ARBA" id="ARBA00018936"/>
    </source>
</evidence>
<evidence type="ECO:0000256" key="8">
    <source>
        <dbReference type="ARBA" id="ARBA00048738"/>
    </source>
</evidence>
<dbReference type="OrthoDB" id="16262at2759"/>
<evidence type="ECO:0000256" key="10">
    <source>
        <dbReference type="RuleBase" id="RU362132"/>
    </source>
</evidence>
<evidence type="ECO:0000256" key="3">
    <source>
        <dbReference type="ARBA" id="ARBA00007812"/>
    </source>
</evidence>
<evidence type="ECO:0000259" key="11">
    <source>
        <dbReference type="Pfam" id="PF00205"/>
    </source>
</evidence>
<dbReference type="PROSITE" id="PS00187">
    <property type="entry name" value="TPP_ENZYMES"/>
    <property type="match status" value="1"/>
</dbReference>
<evidence type="ECO:0000259" key="12">
    <source>
        <dbReference type="Pfam" id="PF02775"/>
    </source>
</evidence>
<dbReference type="CDD" id="cd07035">
    <property type="entry name" value="TPP_PYR_POX_like"/>
    <property type="match status" value="1"/>
</dbReference>
<dbReference type="GO" id="GO:0009097">
    <property type="term" value="P:isoleucine biosynthetic process"/>
    <property type="evidence" value="ECO:0007669"/>
    <property type="project" value="TreeGrafter"/>
</dbReference>
<keyword evidence="6 10" id="KW-0786">Thiamine pyrophosphate</keyword>
<dbReference type="Gene3D" id="3.40.50.970">
    <property type="match status" value="2"/>
</dbReference>
<dbReference type="Gene3D" id="3.40.50.1220">
    <property type="entry name" value="TPP-binding domain"/>
    <property type="match status" value="1"/>
</dbReference>
<dbReference type="SUPFAM" id="SSF52518">
    <property type="entry name" value="Thiamin diphosphate-binding fold (THDP-binding)"/>
    <property type="match status" value="2"/>
</dbReference>
<evidence type="ECO:0000259" key="13">
    <source>
        <dbReference type="Pfam" id="PF02776"/>
    </source>
</evidence>
<dbReference type="FunFam" id="3.40.50.970:FF:000007">
    <property type="entry name" value="Acetolactate synthase"/>
    <property type="match status" value="1"/>
</dbReference>
<dbReference type="GO" id="GO:0005948">
    <property type="term" value="C:acetolactate synthase complex"/>
    <property type="evidence" value="ECO:0007669"/>
    <property type="project" value="TreeGrafter"/>
</dbReference>
<feature type="domain" description="Thiamine pyrophosphate enzyme TPP-binding" evidence="12">
    <location>
        <begin position="453"/>
        <end position="603"/>
    </location>
</feature>
<reference evidence="14 15" key="1">
    <citation type="journal article" date="2018" name="Sci. Rep.">
        <title>Genomic signatures of local adaptation to the degree of environmental predictability in rotifers.</title>
        <authorList>
            <person name="Franch-Gras L."/>
            <person name="Hahn C."/>
            <person name="Garcia-Roger E.M."/>
            <person name="Carmona M.J."/>
            <person name="Serra M."/>
            <person name="Gomez A."/>
        </authorList>
    </citation>
    <scope>NUCLEOTIDE SEQUENCE [LARGE SCALE GENOMIC DNA]</scope>
    <source>
        <strain evidence="14">HYR1</strain>
    </source>
</reference>
<accession>A0A3M7S0X2</accession>
<dbReference type="InterPro" id="IPR000399">
    <property type="entry name" value="TPP-bd_CS"/>
</dbReference>
<comment type="catalytic activity">
    <reaction evidence="8">
        <text>2-hydroxyoctadecanoyl-CoA = heptadecanal + formyl-CoA</text>
        <dbReference type="Rhea" id="RHEA:55196"/>
        <dbReference type="ChEBI" id="CHEBI:57376"/>
        <dbReference type="ChEBI" id="CHEBI:74116"/>
        <dbReference type="ChEBI" id="CHEBI:138631"/>
    </reaction>
    <physiologicalReaction direction="left-to-right" evidence="8">
        <dbReference type="Rhea" id="RHEA:55197"/>
    </physiologicalReaction>
</comment>
<dbReference type="GO" id="GO:0050660">
    <property type="term" value="F:flavin adenine dinucleotide binding"/>
    <property type="evidence" value="ECO:0007669"/>
    <property type="project" value="TreeGrafter"/>
</dbReference>
<dbReference type="GO" id="GO:0003984">
    <property type="term" value="F:acetolactate synthase activity"/>
    <property type="evidence" value="ECO:0007669"/>
    <property type="project" value="TreeGrafter"/>
</dbReference>
<evidence type="ECO:0000256" key="7">
    <source>
        <dbReference type="ARBA" id="ARBA00030510"/>
    </source>
</evidence>
<dbReference type="GO" id="GO:0009099">
    <property type="term" value="P:L-valine biosynthetic process"/>
    <property type="evidence" value="ECO:0007669"/>
    <property type="project" value="TreeGrafter"/>
</dbReference>
<dbReference type="CDD" id="cd02004">
    <property type="entry name" value="TPP_BZL_OCoD_HPCL"/>
    <property type="match status" value="1"/>
</dbReference>
<dbReference type="Pfam" id="PF02775">
    <property type="entry name" value="TPP_enzyme_C"/>
    <property type="match status" value="1"/>
</dbReference>
<evidence type="ECO:0000256" key="2">
    <source>
        <dbReference type="ARBA" id="ARBA00001964"/>
    </source>
</evidence>
<dbReference type="SUPFAM" id="SSF52467">
    <property type="entry name" value="DHS-like NAD/FAD-binding domain"/>
    <property type="match status" value="1"/>
</dbReference>
<dbReference type="PANTHER" id="PTHR18968">
    <property type="entry name" value="THIAMINE PYROPHOSPHATE ENZYMES"/>
    <property type="match status" value="1"/>
</dbReference>
<dbReference type="InterPro" id="IPR029035">
    <property type="entry name" value="DHS-like_NAD/FAD-binding_dom"/>
</dbReference>
<keyword evidence="5" id="KW-0479">Metal-binding</keyword>
<dbReference type="Pfam" id="PF02776">
    <property type="entry name" value="TPP_enzyme_N"/>
    <property type="match status" value="1"/>
</dbReference>
<comment type="cofactor">
    <cofactor evidence="1">
        <name>Mg(2+)</name>
        <dbReference type="ChEBI" id="CHEBI:18420"/>
    </cofactor>
</comment>
<dbReference type="Pfam" id="PF00205">
    <property type="entry name" value="TPP_enzyme_M"/>
    <property type="match status" value="1"/>
</dbReference>
<dbReference type="GO" id="GO:0030976">
    <property type="term" value="F:thiamine pyrophosphate binding"/>
    <property type="evidence" value="ECO:0007669"/>
    <property type="project" value="InterPro"/>
</dbReference>
<comment type="similarity">
    <text evidence="3 10">Belongs to the TPP enzyme family.</text>
</comment>
<evidence type="ECO:0000256" key="6">
    <source>
        <dbReference type="ARBA" id="ARBA00023052"/>
    </source>
</evidence>
<proteinExistence type="inferred from homology"/>
<protein>
    <recommendedName>
        <fullName evidence="4">2-hydroxyacyl-CoA lyase 2</fullName>
    </recommendedName>
    <alternativeName>
        <fullName evidence="7">IlvB-like protein</fullName>
    </alternativeName>
</protein>
<evidence type="ECO:0000256" key="9">
    <source>
        <dbReference type="ARBA" id="ARBA00048767"/>
    </source>
</evidence>
<dbReference type="InterPro" id="IPR012001">
    <property type="entry name" value="Thiamin_PyroP_enz_TPP-bd_dom"/>
</dbReference>
<dbReference type="GO" id="GO:0000287">
    <property type="term" value="F:magnesium ion binding"/>
    <property type="evidence" value="ECO:0007669"/>
    <property type="project" value="InterPro"/>
</dbReference>
<dbReference type="InterPro" id="IPR029061">
    <property type="entry name" value="THDP-binding"/>
</dbReference>
<dbReference type="Proteomes" id="UP000276133">
    <property type="component" value="Unassembled WGS sequence"/>
</dbReference>
<dbReference type="STRING" id="10195.A0A3M7S0X2"/>
<dbReference type="InterPro" id="IPR012000">
    <property type="entry name" value="Thiamin_PyroP_enz_cen_dom"/>
</dbReference>
<name>A0A3M7S0X2_BRAPC</name>
<feature type="domain" description="Thiamine pyrophosphate enzyme central" evidence="11">
    <location>
        <begin position="259"/>
        <end position="391"/>
    </location>
</feature>
<feature type="domain" description="Thiamine pyrophosphate enzyme N-terminal TPP-binding" evidence="13">
    <location>
        <begin position="39"/>
        <end position="154"/>
    </location>
</feature>
<sequence>MCLITAFTLVIIGVLLYTASKLGIINRILYKVDPNTTQHGGELVAKTLKAHDVNYIFTLSGGHISPILCASENEGIRVVDVRHEVNAVFAADAVARLSGKVGVAAVTAGPGLTNTITAVKNAQMAESPILLLGGAAANLLKGRGALQDIDQMSLFKSICKHTATIRYIRDIPSTLKKAIHIAQSGTPGPVFVEFPIDCLYPFHLVKREIGIKDESKSFVQKIISLYLNNYLNSLFAGAFEKHDYTPLKPNIPQADVNQIQTAAELLSKAKKPVILVGSQATLPPTPATDLIKSLEQLNVPCFLGGMARGMLGKNSSIQFRHCRKDALKEADVVILAGTVCDFRLGYGKVLSHKSKIISVNRDKKQLTKNSDIYWKPTLAIQADPSSFMVELAQSLKGFRGSQDWIEHLRAKDDAKEEANGKKALEPTEIHLNPMKVLQTLDKILPENVILVADGGDFVATAAYLMRPPSFGSWLDPGAFGTLGVGGGFALGAKLVRPESEVWIIYGDGSCGYSIAEIDTFTRHELPVLSIVGNDAGWTQIARDQVVFFGSTVACELAFTDYDKVAEGFGGVGIRLDRSNEENIEEVLQKARKEYASGKSVLINCLIGKTNFREGSISV</sequence>
<evidence type="ECO:0000313" key="14">
    <source>
        <dbReference type="EMBL" id="RNA29444.1"/>
    </source>
</evidence>
<evidence type="ECO:0000313" key="15">
    <source>
        <dbReference type="Proteomes" id="UP000276133"/>
    </source>
</evidence>
<dbReference type="PANTHER" id="PTHR18968:SF166">
    <property type="entry name" value="2-HYDROXYACYL-COA LYASE 2"/>
    <property type="match status" value="1"/>
</dbReference>
<comment type="catalytic activity">
    <reaction evidence="9">
        <text>(2R)-hydroxyhexadecanoyl-CoA = pentadecanal + formyl-CoA</text>
        <dbReference type="Rhea" id="RHEA:55212"/>
        <dbReference type="ChEBI" id="CHEBI:17302"/>
        <dbReference type="ChEBI" id="CHEBI:57376"/>
        <dbReference type="ChEBI" id="CHEBI:138654"/>
    </reaction>
    <physiologicalReaction direction="left-to-right" evidence="9">
        <dbReference type="Rhea" id="RHEA:55213"/>
    </physiologicalReaction>
</comment>
<comment type="cofactor">
    <cofactor evidence="2">
        <name>thiamine diphosphate</name>
        <dbReference type="ChEBI" id="CHEBI:58937"/>
    </cofactor>
</comment>
<dbReference type="InterPro" id="IPR011766">
    <property type="entry name" value="TPP_enzyme_TPP-bd"/>
</dbReference>
<evidence type="ECO:0000256" key="5">
    <source>
        <dbReference type="ARBA" id="ARBA00022723"/>
    </source>
</evidence>
<comment type="caution">
    <text evidence="14">The sequence shown here is derived from an EMBL/GenBank/DDBJ whole genome shotgun (WGS) entry which is preliminary data.</text>
</comment>
<dbReference type="EMBL" id="REGN01002222">
    <property type="protein sequence ID" value="RNA29444.1"/>
    <property type="molecule type" value="Genomic_DNA"/>
</dbReference>